<feature type="region of interest" description="Disordered" evidence="1">
    <location>
        <begin position="126"/>
        <end position="200"/>
    </location>
</feature>
<dbReference type="Proteomes" id="UP000005239">
    <property type="component" value="Unassembled WGS sequence"/>
</dbReference>
<feature type="compositionally biased region" description="Basic and acidic residues" evidence="1">
    <location>
        <begin position="182"/>
        <end position="200"/>
    </location>
</feature>
<gene>
    <name evidence="2" type="primary">WBGene00283727</name>
</gene>
<feature type="compositionally biased region" description="Polar residues" evidence="1">
    <location>
        <begin position="37"/>
        <end position="61"/>
    </location>
</feature>
<keyword evidence="3" id="KW-1185">Reference proteome</keyword>
<feature type="compositionally biased region" description="Low complexity" evidence="1">
    <location>
        <begin position="149"/>
        <end position="158"/>
    </location>
</feature>
<accession>A0A2A6BIH5</accession>
<reference evidence="3" key="1">
    <citation type="journal article" date="2008" name="Nat. Genet.">
        <title>The Pristionchus pacificus genome provides a unique perspective on nematode lifestyle and parasitism.</title>
        <authorList>
            <person name="Dieterich C."/>
            <person name="Clifton S.W."/>
            <person name="Schuster L.N."/>
            <person name="Chinwalla A."/>
            <person name="Delehaunty K."/>
            <person name="Dinkelacker I."/>
            <person name="Fulton L."/>
            <person name="Fulton R."/>
            <person name="Godfrey J."/>
            <person name="Minx P."/>
            <person name="Mitreva M."/>
            <person name="Roeseler W."/>
            <person name="Tian H."/>
            <person name="Witte H."/>
            <person name="Yang S.P."/>
            <person name="Wilson R.K."/>
            <person name="Sommer R.J."/>
        </authorList>
    </citation>
    <scope>NUCLEOTIDE SEQUENCE [LARGE SCALE GENOMIC DNA]</scope>
    <source>
        <strain evidence="3">PS312</strain>
    </source>
</reference>
<feature type="region of interest" description="Disordered" evidence="1">
    <location>
        <begin position="75"/>
        <end position="96"/>
    </location>
</feature>
<protein>
    <submittedName>
        <fullName evidence="2">Uncharacterized protein</fullName>
    </submittedName>
</protein>
<organism evidence="2 3">
    <name type="scientific">Pristionchus pacificus</name>
    <name type="common">Parasitic nematode worm</name>
    <dbReference type="NCBI Taxonomy" id="54126"/>
    <lineage>
        <taxon>Eukaryota</taxon>
        <taxon>Metazoa</taxon>
        <taxon>Ecdysozoa</taxon>
        <taxon>Nematoda</taxon>
        <taxon>Chromadorea</taxon>
        <taxon>Rhabditida</taxon>
        <taxon>Rhabditina</taxon>
        <taxon>Diplogasteromorpha</taxon>
        <taxon>Diplogasteroidea</taxon>
        <taxon>Neodiplogasteridae</taxon>
        <taxon>Pristionchus</taxon>
    </lineage>
</organism>
<dbReference type="EnsemblMetazoa" id="PPA45358.1">
    <property type="protein sequence ID" value="PPA45358.1"/>
    <property type="gene ID" value="WBGene00283727"/>
</dbReference>
<sequence>MCTEWLDMGILTSSSLFARYTHTPSTTCTVKERHQSRNGPTTNPTVSQGSPAPQNQSIKSPVKSQCLRANMAARGTAITASEKKTRPRTAPWTFGSRSLGIRSSMIEERWKEPTIDRFRRVAGYGRRGNRSIGTGLRRPSPPPPPPLLHSPQPLSHLAPSPPQPASRASPSPPPPPPEDGADADHARIQNRLREIETEVV</sequence>
<evidence type="ECO:0000256" key="1">
    <source>
        <dbReference type="SAM" id="MobiDB-lite"/>
    </source>
</evidence>
<feature type="compositionally biased region" description="Pro residues" evidence="1">
    <location>
        <begin position="159"/>
        <end position="178"/>
    </location>
</feature>
<reference evidence="2" key="2">
    <citation type="submission" date="2022-06" db="UniProtKB">
        <authorList>
            <consortium name="EnsemblMetazoa"/>
        </authorList>
    </citation>
    <scope>IDENTIFICATION</scope>
    <source>
        <strain evidence="2">PS312</strain>
    </source>
</reference>
<evidence type="ECO:0000313" key="2">
    <source>
        <dbReference type="EnsemblMetazoa" id="PPA45358.1"/>
    </source>
</evidence>
<accession>A0A8R1V362</accession>
<name>A0A2A6BIH5_PRIPA</name>
<evidence type="ECO:0000313" key="3">
    <source>
        <dbReference type="Proteomes" id="UP000005239"/>
    </source>
</evidence>
<feature type="region of interest" description="Disordered" evidence="1">
    <location>
        <begin position="26"/>
        <end position="61"/>
    </location>
</feature>
<feature type="compositionally biased region" description="Pro residues" evidence="1">
    <location>
        <begin position="139"/>
        <end position="148"/>
    </location>
</feature>
<dbReference type="AlphaFoldDB" id="A0A2A6BIH5"/>
<proteinExistence type="predicted"/>